<evidence type="ECO:0000313" key="2">
    <source>
        <dbReference type="Proteomes" id="UP001634393"/>
    </source>
</evidence>
<protein>
    <submittedName>
        <fullName evidence="1">Uncharacterized protein</fullName>
    </submittedName>
</protein>
<reference evidence="1 2" key="1">
    <citation type="submission" date="2024-12" db="EMBL/GenBank/DDBJ databases">
        <title>The unique morphological basis and parallel evolutionary history of personate flowers in Penstemon.</title>
        <authorList>
            <person name="Depatie T.H."/>
            <person name="Wessinger C.A."/>
        </authorList>
    </citation>
    <scope>NUCLEOTIDE SEQUENCE [LARGE SCALE GENOMIC DNA]</scope>
    <source>
        <strain evidence="1">WTNN_2</strain>
        <tissue evidence="1">Leaf</tissue>
    </source>
</reference>
<dbReference type="AlphaFoldDB" id="A0ABD3TF25"/>
<proteinExistence type="predicted"/>
<accession>A0ABD3TF25</accession>
<sequence length="181" mass="20457">MACQKLIQTIICCKEKSVLVAVYAEWPRRRRLSTSKKGQNGHYHHHHYHHIHLGVSKNAGRGKGYNRKAELLDYARNLRASAQPAASTGSSSSVPPSVQIVAVERKPKRVKSPTCLGKWELLIPSFIKSMANLKTNKEKGKKKDKNSVSITSKMKFLVKSLQVQKKGSFLSKLFTKLRKHR</sequence>
<keyword evidence="2" id="KW-1185">Reference proteome</keyword>
<comment type="caution">
    <text evidence="1">The sequence shown here is derived from an EMBL/GenBank/DDBJ whole genome shotgun (WGS) entry which is preliminary data.</text>
</comment>
<organism evidence="1 2">
    <name type="scientific">Penstemon smallii</name>
    <dbReference type="NCBI Taxonomy" id="265156"/>
    <lineage>
        <taxon>Eukaryota</taxon>
        <taxon>Viridiplantae</taxon>
        <taxon>Streptophyta</taxon>
        <taxon>Embryophyta</taxon>
        <taxon>Tracheophyta</taxon>
        <taxon>Spermatophyta</taxon>
        <taxon>Magnoliopsida</taxon>
        <taxon>eudicotyledons</taxon>
        <taxon>Gunneridae</taxon>
        <taxon>Pentapetalae</taxon>
        <taxon>asterids</taxon>
        <taxon>lamiids</taxon>
        <taxon>Lamiales</taxon>
        <taxon>Plantaginaceae</taxon>
        <taxon>Cheloneae</taxon>
        <taxon>Penstemon</taxon>
    </lineage>
</organism>
<evidence type="ECO:0000313" key="1">
    <source>
        <dbReference type="EMBL" id="KAL3834973.1"/>
    </source>
</evidence>
<name>A0ABD3TF25_9LAMI</name>
<dbReference type="Proteomes" id="UP001634393">
    <property type="component" value="Unassembled WGS sequence"/>
</dbReference>
<gene>
    <name evidence="1" type="ORF">ACJIZ3_009709</name>
</gene>
<dbReference type="EMBL" id="JBJXBP010000004">
    <property type="protein sequence ID" value="KAL3834973.1"/>
    <property type="molecule type" value="Genomic_DNA"/>
</dbReference>